<proteinExistence type="predicted"/>
<dbReference type="EMBL" id="AFRT01004055">
    <property type="protein sequence ID" value="ELU36193.1"/>
    <property type="molecule type" value="Genomic_DNA"/>
</dbReference>
<comment type="caution">
    <text evidence="1">The sequence shown here is derived from an EMBL/GenBank/DDBJ whole genome shotgun (WGS) entry which is preliminary data.</text>
</comment>
<protein>
    <submittedName>
        <fullName evidence="1">Uncharacterized protein</fullName>
    </submittedName>
</protein>
<name>L8WHC6_THACA</name>
<gene>
    <name evidence="1" type="ORF">AG1IA_09777</name>
</gene>
<organism evidence="1 2">
    <name type="scientific">Thanatephorus cucumeris (strain AG1-IA)</name>
    <name type="common">Rice sheath blight fungus</name>
    <name type="synonym">Rhizoctonia solani</name>
    <dbReference type="NCBI Taxonomy" id="983506"/>
    <lineage>
        <taxon>Eukaryota</taxon>
        <taxon>Fungi</taxon>
        <taxon>Dikarya</taxon>
        <taxon>Basidiomycota</taxon>
        <taxon>Agaricomycotina</taxon>
        <taxon>Agaricomycetes</taxon>
        <taxon>Cantharellales</taxon>
        <taxon>Ceratobasidiaceae</taxon>
        <taxon>Rhizoctonia</taxon>
        <taxon>Rhizoctonia solani AG-1</taxon>
    </lineage>
</organism>
<dbReference type="OrthoDB" id="2615105at2759"/>
<dbReference type="AlphaFoldDB" id="L8WHC6"/>
<dbReference type="STRING" id="983506.L8WHC6"/>
<reference evidence="1 2" key="1">
    <citation type="journal article" date="2013" name="Nat. Commun.">
        <title>The evolution and pathogenic mechanisms of the rice sheath blight pathogen.</title>
        <authorList>
            <person name="Zheng A."/>
            <person name="Lin R."/>
            <person name="Xu L."/>
            <person name="Qin P."/>
            <person name="Tang C."/>
            <person name="Ai P."/>
            <person name="Zhang D."/>
            <person name="Liu Y."/>
            <person name="Sun Z."/>
            <person name="Feng H."/>
            <person name="Wang Y."/>
            <person name="Chen Y."/>
            <person name="Liang X."/>
            <person name="Fu R."/>
            <person name="Li Q."/>
            <person name="Zhang J."/>
            <person name="Yu X."/>
            <person name="Xie Z."/>
            <person name="Ding L."/>
            <person name="Guan P."/>
            <person name="Tang J."/>
            <person name="Liang Y."/>
            <person name="Wang S."/>
            <person name="Deng Q."/>
            <person name="Li S."/>
            <person name="Zhu J."/>
            <person name="Wang L."/>
            <person name="Liu H."/>
            <person name="Li P."/>
        </authorList>
    </citation>
    <scope>NUCLEOTIDE SEQUENCE [LARGE SCALE GENOMIC DNA]</scope>
    <source>
        <strain evidence="2">AG-1 IA</strain>
    </source>
</reference>
<sequence length="93" mass="10258">MAGPTLCFRSPYDPSLDPGPGQTLSGLYAQCHIDRDGWMVNSNNDLLLWLPSEIADAVLSPFASVIVTTLGTLQVPKQMLIAGDQWYQCYVQR</sequence>
<keyword evidence="2" id="KW-1185">Reference proteome</keyword>
<dbReference type="HOGENOM" id="CLU_125616_0_0_1"/>
<evidence type="ECO:0000313" key="2">
    <source>
        <dbReference type="Proteomes" id="UP000011668"/>
    </source>
</evidence>
<evidence type="ECO:0000313" key="1">
    <source>
        <dbReference type="EMBL" id="ELU36193.1"/>
    </source>
</evidence>
<dbReference type="Proteomes" id="UP000011668">
    <property type="component" value="Unassembled WGS sequence"/>
</dbReference>
<accession>L8WHC6</accession>